<evidence type="ECO:0000256" key="2">
    <source>
        <dbReference type="ARBA" id="ARBA00011814"/>
    </source>
</evidence>
<evidence type="ECO:0000256" key="1">
    <source>
        <dbReference type="ARBA" id="ARBA00006885"/>
    </source>
</evidence>
<evidence type="ECO:0000313" key="7">
    <source>
        <dbReference type="Proteomes" id="UP001217918"/>
    </source>
</evidence>
<dbReference type="CDD" id="cd07813">
    <property type="entry name" value="COQ10p_like"/>
    <property type="match status" value="1"/>
</dbReference>
<dbReference type="AlphaFoldDB" id="A0AAD9I8H2"/>
<feature type="domain" description="Coenzyme Q-binding protein COQ10 START" evidence="5">
    <location>
        <begin position="68"/>
        <end position="235"/>
    </location>
</feature>
<protein>
    <recommendedName>
        <fullName evidence="5">Coenzyme Q-binding protein COQ10 START domain-containing protein</fullName>
    </recommendedName>
</protein>
<sequence>MATRTAFQLLPRVIQPLRPRSPPVQPHQHPIPSRRQPLSLLSALANLPGSPSSPSSPPPRTIRAHRTLPHPPSRIYDLIADVDAYSAFLPYCTASRVTRWTRPSPTSDGGGDERRWPARADLTVGWGPFTESYTSRLYCVPESVIEAVSGPGGRPTLDAETLARLGLDAVPAGADMEGGIFESLVTRWEVGPAKEVEGWTDAELAVRFRFANPALGLAACRIVDEKVEEMIQAFEDRARELYGQR</sequence>
<comment type="caution">
    <text evidence="6">The sequence shown here is derived from an EMBL/GenBank/DDBJ whole genome shotgun (WGS) entry which is preliminary data.</text>
</comment>
<dbReference type="GO" id="GO:0005739">
    <property type="term" value="C:mitochondrion"/>
    <property type="evidence" value="ECO:0007669"/>
    <property type="project" value="TreeGrafter"/>
</dbReference>
<gene>
    <name evidence="6" type="ORF">P8C59_006911</name>
</gene>
<dbReference type="EMBL" id="JAQQPM010000006">
    <property type="protein sequence ID" value="KAK2072564.1"/>
    <property type="molecule type" value="Genomic_DNA"/>
</dbReference>
<feature type="compositionally biased region" description="Low complexity" evidence="4">
    <location>
        <begin position="37"/>
        <end position="53"/>
    </location>
</feature>
<dbReference type="Gene3D" id="3.30.530.20">
    <property type="match status" value="1"/>
</dbReference>
<evidence type="ECO:0000256" key="3">
    <source>
        <dbReference type="ARBA" id="ARBA00024947"/>
    </source>
</evidence>
<evidence type="ECO:0000313" key="6">
    <source>
        <dbReference type="EMBL" id="KAK2072564.1"/>
    </source>
</evidence>
<dbReference type="Pfam" id="PF03364">
    <property type="entry name" value="Polyketide_cyc"/>
    <property type="match status" value="1"/>
</dbReference>
<dbReference type="InterPro" id="IPR023393">
    <property type="entry name" value="START-like_dom_sf"/>
</dbReference>
<accession>A0AAD9I8H2</accession>
<evidence type="ECO:0000259" key="5">
    <source>
        <dbReference type="Pfam" id="PF03364"/>
    </source>
</evidence>
<feature type="region of interest" description="Disordered" evidence="4">
    <location>
        <begin position="1"/>
        <end position="63"/>
    </location>
</feature>
<comment type="subunit">
    <text evidence="2">Interacts with coenzyme Q.</text>
</comment>
<dbReference type="GO" id="GO:0048039">
    <property type="term" value="F:ubiquinone binding"/>
    <property type="evidence" value="ECO:0007669"/>
    <property type="project" value="InterPro"/>
</dbReference>
<dbReference type="Proteomes" id="UP001217918">
    <property type="component" value="Unassembled WGS sequence"/>
</dbReference>
<organism evidence="6 7">
    <name type="scientific">Phyllachora maydis</name>
    <dbReference type="NCBI Taxonomy" id="1825666"/>
    <lineage>
        <taxon>Eukaryota</taxon>
        <taxon>Fungi</taxon>
        <taxon>Dikarya</taxon>
        <taxon>Ascomycota</taxon>
        <taxon>Pezizomycotina</taxon>
        <taxon>Sordariomycetes</taxon>
        <taxon>Sordariomycetidae</taxon>
        <taxon>Phyllachorales</taxon>
        <taxon>Phyllachoraceae</taxon>
        <taxon>Phyllachora</taxon>
    </lineage>
</organism>
<dbReference type="InterPro" id="IPR044996">
    <property type="entry name" value="COQ10-like"/>
</dbReference>
<dbReference type="PANTHER" id="PTHR12901:SF10">
    <property type="entry name" value="COENZYME Q-BINDING PROTEIN COQ10, MITOCHONDRIAL"/>
    <property type="match status" value="1"/>
</dbReference>
<comment type="function">
    <text evidence="3">Required for the function of coenzyme Q in the respiratory chain. May serve as a chaperone or may be involved in the transport of Q6 from its site of synthesis to the catalytic sites of the respiratory complexes.</text>
</comment>
<comment type="similarity">
    <text evidence="1">Belongs to the COQ10 family.</text>
</comment>
<dbReference type="GO" id="GO:0045333">
    <property type="term" value="P:cellular respiration"/>
    <property type="evidence" value="ECO:0007669"/>
    <property type="project" value="InterPro"/>
</dbReference>
<dbReference type="InterPro" id="IPR005031">
    <property type="entry name" value="COQ10_START"/>
</dbReference>
<dbReference type="SUPFAM" id="SSF55961">
    <property type="entry name" value="Bet v1-like"/>
    <property type="match status" value="1"/>
</dbReference>
<name>A0AAD9I8H2_9PEZI</name>
<dbReference type="PANTHER" id="PTHR12901">
    <property type="entry name" value="SPERM PROTEIN HOMOLOG"/>
    <property type="match status" value="1"/>
</dbReference>
<proteinExistence type="inferred from homology"/>
<keyword evidence="7" id="KW-1185">Reference proteome</keyword>
<reference evidence="6" key="1">
    <citation type="journal article" date="2023" name="Mol. Plant Microbe Interact.">
        <title>Elucidating the Obligate Nature and Biological Capacity of an Invasive Fungal Corn Pathogen.</title>
        <authorList>
            <person name="MacCready J.S."/>
            <person name="Roggenkamp E.M."/>
            <person name="Gdanetz K."/>
            <person name="Chilvers M.I."/>
        </authorList>
    </citation>
    <scope>NUCLEOTIDE SEQUENCE</scope>
    <source>
        <strain evidence="6">PM02</strain>
    </source>
</reference>
<evidence type="ECO:0000256" key="4">
    <source>
        <dbReference type="SAM" id="MobiDB-lite"/>
    </source>
</evidence>